<gene>
    <name evidence="1" type="ORF">B0F88_106219</name>
</gene>
<comment type="caution">
    <text evidence="1">The sequence shown here is derived from an EMBL/GenBank/DDBJ whole genome shotgun (WGS) entry which is preliminary data.</text>
</comment>
<sequence>MIGSIGGAGGGSLLTAVMKEATAAQDVEFALIKKSQDIEKANGESALKLIASATAAASSGGIDIHV</sequence>
<dbReference type="EMBL" id="PTIY01000006">
    <property type="protein sequence ID" value="PPK71866.1"/>
    <property type="molecule type" value="Genomic_DNA"/>
</dbReference>
<dbReference type="AlphaFoldDB" id="A0A2S6H380"/>
<dbReference type="RefSeq" id="WP_104423737.1">
    <property type="nucleotide sequence ID" value="NZ_PTIY01000006.1"/>
</dbReference>
<evidence type="ECO:0000313" key="1">
    <source>
        <dbReference type="EMBL" id="PPK71866.1"/>
    </source>
</evidence>
<accession>A0A2S6H380</accession>
<dbReference type="Proteomes" id="UP000238071">
    <property type="component" value="Unassembled WGS sequence"/>
</dbReference>
<organism evidence="1 2">
    <name type="scientific">Methylobacter tundripaludum</name>
    <dbReference type="NCBI Taxonomy" id="173365"/>
    <lineage>
        <taxon>Bacteria</taxon>
        <taxon>Pseudomonadati</taxon>
        <taxon>Pseudomonadota</taxon>
        <taxon>Gammaproteobacteria</taxon>
        <taxon>Methylococcales</taxon>
        <taxon>Methylococcaceae</taxon>
        <taxon>Methylobacter</taxon>
    </lineage>
</organism>
<name>A0A2S6H380_9GAMM</name>
<keyword evidence="2" id="KW-1185">Reference proteome</keyword>
<evidence type="ECO:0000313" key="2">
    <source>
        <dbReference type="Proteomes" id="UP000238071"/>
    </source>
</evidence>
<protein>
    <submittedName>
        <fullName evidence="1">Uncharacterized protein</fullName>
    </submittedName>
</protein>
<proteinExistence type="predicted"/>
<reference evidence="1 2" key="1">
    <citation type="submission" date="2018-02" db="EMBL/GenBank/DDBJ databases">
        <title>Subsurface microbial communities from deep shales in Ohio and West Virginia, USA.</title>
        <authorList>
            <person name="Wrighton K."/>
        </authorList>
    </citation>
    <scope>NUCLEOTIDE SEQUENCE [LARGE SCALE GENOMIC DNA]</scope>
    <source>
        <strain evidence="1 2">OWC-G53F</strain>
    </source>
</reference>